<comment type="similarity">
    <text evidence="1">Belongs to the HEM-1/HEM-2 family.</text>
</comment>
<dbReference type="InterPro" id="IPR019137">
    <property type="entry name" value="Nck-associated_protein-1"/>
</dbReference>
<name>A0ABP0V0F8_9BRYO</name>
<dbReference type="Pfam" id="PF09735">
    <property type="entry name" value="Nckap1"/>
    <property type="match status" value="1"/>
</dbReference>
<sequence>MQSFTSLCSVVNQMEPLRLLNHMFLPREYLRQRVVKNFREFLANVIIVDGGLQRVFVAEAQLAQLQRHSSNRPTTTDDGHHY</sequence>
<accession>A0ABP0V0F8</accession>
<evidence type="ECO:0000256" key="1">
    <source>
        <dbReference type="ARBA" id="ARBA00037947"/>
    </source>
</evidence>
<protein>
    <submittedName>
        <fullName evidence="2">Uncharacterized protein</fullName>
    </submittedName>
</protein>
<dbReference type="PANTHER" id="PTHR12093">
    <property type="entry name" value="NCK-ASSOCIATED PROTEIN 1"/>
    <property type="match status" value="1"/>
</dbReference>
<evidence type="ECO:0000313" key="3">
    <source>
        <dbReference type="Proteomes" id="UP001497512"/>
    </source>
</evidence>
<proteinExistence type="inferred from homology"/>
<reference evidence="2" key="1">
    <citation type="submission" date="2024-02" db="EMBL/GenBank/DDBJ databases">
        <authorList>
            <consortium name="ELIXIR-Norway"/>
            <consortium name="Elixir Norway"/>
        </authorList>
    </citation>
    <scope>NUCLEOTIDE SEQUENCE</scope>
</reference>
<keyword evidence="3" id="KW-1185">Reference proteome</keyword>
<organism evidence="2 3">
    <name type="scientific">Sphagnum troendelagicum</name>
    <dbReference type="NCBI Taxonomy" id="128251"/>
    <lineage>
        <taxon>Eukaryota</taxon>
        <taxon>Viridiplantae</taxon>
        <taxon>Streptophyta</taxon>
        <taxon>Embryophyta</taxon>
        <taxon>Bryophyta</taxon>
        <taxon>Sphagnophytina</taxon>
        <taxon>Sphagnopsida</taxon>
        <taxon>Sphagnales</taxon>
        <taxon>Sphagnaceae</taxon>
        <taxon>Sphagnum</taxon>
    </lineage>
</organism>
<evidence type="ECO:0000313" key="2">
    <source>
        <dbReference type="EMBL" id="CAK9234436.1"/>
    </source>
</evidence>
<gene>
    <name evidence="2" type="ORF">CSSPTR1EN2_LOCUS22216</name>
</gene>
<dbReference type="PANTHER" id="PTHR12093:SF10">
    <property type="entry name" value="MEMBRANE-ASSOCIATED PROTEIN HEM"/>
    <property type="match status" value="1"/>
</dbReference>
<dbReference type="EMBL" id="OZ019900">
    <property type="protein sequence ID" value="CAK9234436.1"/>
    <property type="molecule type" value="Genomic_DNA"/>
</dbReference>
<dbReference type="Proteomes" id="UP001497512">
    <property type="component" value="Chromosome 8"/>
</dbReference>